<dbReference type="Proteomes" id="UP000009223">
    <property type="component" value="Chromosome"/>
</dbReference>
<dbReference type="KEGG" id="tpi:TREPR_0643"/>
<keyword evidence="2" id="KW-0732">Signal</keyword>
<evidence type="ECO:0000313" key="3">
    <source>
        <dbReference type="EMBL" id="AEF84991.1"/>
    </source>
</evidence>
<dbReference type="EMBL" id="CP001843">
    <property type="protein sequence ID" value="AEF84991.1"/>
    <property type="molecule type" value="Genomic_DNA"/>
</dbReference>
<dbReference type="AlphaFoldDB" id="F5YK43"/>
<reference evidence="3 4" key="2">
    <citation type="journal article" date="2011" name="ISME J.">
        <title>RNA-seq reveals cooperative metabolic interactions between two termite-gut spirochete species in co-culture.</title>
        <authorList>
            <person name="Rosenthal A.Z."/>
            <person name="Matson E.G."/>
            <person name="Eldar A."/>
            <person name="Leadbetter J.R."/>
        </authorList>
    </citation>
    <scope>NUCLEOTIDE SEQUENCE [LARGE SCALE GENOMIC DNA]</scope>
    <source>
        <strain evidence="4">ATCC BAA-887 / DSM 12427 / ZAS-2</strain>
    </source>
</reference>
<feature type="chain" id="PRO_5003335277" evidence="2">
    <location>
        <begin position="20"/>
        <end position="419"/>
    </location>
</feature>
<reference evidence="4" key="1">
    <citation type="submission" date="2009-12" db="EMBL/GenBank/DDBJ databases">
        <title>Complete sequence of Treponema primitia strain ZAS-2.</title>
        <authorList>
            <person name="Tetu S.G."/>
            <person name="Matson E."/>
            <person name="Ren Q."/>
            <person name="Seshadri R."/>
            <person name="Elbourne L."/>
            <person name="Hassan K.A."/>
            <person name="Durkin A."/>
            <person name="Radune D."/>
            <person name="Mohamoud Y."/>
            <person name="Shay R."/>
            <person name="Jin S."/>
            <person name="Zhang X."/>
            <person name="Lucey K."/>
            <person name="Ballor N.R."/>
            <person name="Ottesen E."/>
            <person name="Rosenthal R."/>
            <person name="Allen A."/>
            <person name="Leadbetter J.R."/>
            <person name="Paulsen I.T."/>
        </authorList>
    </citation>
    <scope>NUCLEOTIDE SEQUENCE [LARGE SCALE GENOMIC DNA]</scope>
    <source>
        <strain evidence="4">ATCC BAA-887 / DSM 12427 / ZAS-2</strain>
    </source>
</reference>
<dbReference type="HOGENOM" id="CLU_655427_0_0_12"/>
<proteinExistence type="predicted"/>
<dbReference type="RefSeq" id="WP_015709385.1">
    <property type="nucleotide sequence ID" value="NC_015578.1"/>
</dbReference>
<evidence type="ECO:0000256" key="2">
    <source>
        <dbReference type="SAM" id="SignalP"/>
    </source>
</evidence>
<protein>
    <submittedName>
        <fullName evidence="3">Uncharacterized protein</fullName>
    </submittedName>
</protein>
<sequence>MKKSFFCLLFGIMTVCVFGQELKANQVKINGTVFTLGINTYQNDYGLIFNKWYEGHNSASSLQRGESLNWVNGFTGKYSIETCDYDITVNHETVEKDLHGILFSGSGSQIKLVYDSGNKLRYISLYQTDSDVTWIDGLKVFTINMVEAVHGKDYTIKDLHIFMGNVLFEPNYVAVSISTALVGMNIALLESAVASKFKSDVDWVFEYETRTGRKVIYNNNSEKLTGLEIVNPEIRISRENKIKEDQERERLAEEQRQKMEQDRQERERREQQEQERARLTEEQRQKIEGERKNRDVAREQELQEHARLVEEQEREHEERIRNDWITHVKSIKKIQRIIIFGTSAPFDVGGSKSSDQATIDNVIARFGNQYSYKIEQDTISLLKDGREVFTLIYKGRRNILSEIKIVPENAYNIIQVWGR</sequence>
<gene>
    <name evidence="3" type="ordered locus">TREPR_0643</name>
</gene>
<name>F5YK43_TREPZ</name>
<evidence type="ECO:0000313" key="4">
    <source>
        <dbReference type="Proteomes" id="UP000009223"/>
    </source>
</evidence>
<evidence type="ECO:0000256" key="1">
    <source>
        <dbReference type="SAM" id="MobiDB-lite"/>
    </source>
</evidence>
<feature type="region of interest" description="Disordered" evidence="1">
    <location>
        <begin position="245"/>
        <end position="299"/>
    </location>
</feature>
<keyword evidence="4" id="KW-1185">Reference proteome</keyword>
<organism evidence="3 4">
    <name type="scientific">Treponema primitia (strain ATCC BAA-887 / DSM 12427 / ZAS-2)</name>
    <dbReference type="NCBI Taxonomy" id="545694"/>
    <lineage>
        <taxon>Bacteria</taxon>
        <taxon>Pseudomonadati</taxon>
        <taxon>Spirochaetota</taxon>
        <taxon>Spirochaetia</taxon>
        <taxon>Spirochaetales</taxon>
        <taxon>Treponemataceae</taxon>
        <taxon>Treponema</taxon>
    </lineage>
</organism>
<accession>F5YK43</accession>
<feature type="signal peptide" evidence="2">
    <location>
        <begin position="1"/>
        <end position="19"/>
    </location>
</feature>
<dbReference type="STRING" id="545694.TREPR_0643"/>